<dbReference type="InterPro" id="IPR011057">
    <property type="entry name" value="Mss4-like_sf"/>
</dbReference>
<gene>
    <name evidence="7" type="ORF">SAMEA4029009_CIC11G00000004133</name>
    <name evidence="6" type="ORF">SAMEA4029010_CIC11G00000002369</name>
</gene>
<protein>
    <submittedName>
        <fullName evidence="6">CIC11C00000002369</fullName>
    </submittedName>
    <submittedName>
        <fullName evidence="7">CIC11C00000004133</fullName>
    </submittedName>
</protein>
<keyword evidence="3" id="KW-0862">Zinc</keyword>
<dbReference type="Proteomes" id="UP000182259">
    <property type="component" value="Chromosome I"/>
</dbReference>
<comment type="similarity">
    <text evidence="1">Belongs to the Gfa family.</text>
</comment>
<dbReference type="InterPro" id="IPR006913">
    <property type="entry name" value="CENP-V/GFA"/>
</dbReference>
<accession>A0A1L0B6W2</accession>
<keyword evidence="2" id="KW-0479">Metal-binding</keyword>
<evidence type="ECO:0000313" key="6">
    <source>
        <dbReference type="EMBL" id="SGZ46489.1"/>
    </source>
</evidence>
<dbReference type="PANTHER" id="PTHR33337:SF31">
    <property type="entry name" value="DUF636 DOMAIN PROTEIN (AFU_ORTHOLOGUE AFUA_2G12650)"/>
    <property type="match status" value="1"/>
</dbReference>
<dbReference type="Proteomes" id="UP000182334">
    <property type="component" value="Chromosome I"/>
</dbReference>
<dbReference type="EMBL" id="LT635756">
    <property type="protein sequence ID" value="SGZ46489.1"/>
    <property type="molecule type" value="Genomic_DNA"/>
</dbReference>
<evidence type="ECO:0000313" key="8">
    <source>
        <dbReference type="Proteomes" id="UP000182259"/>
    </source>
</evidence>
<dbReference type="GO" id="GO:0016846">
    <property type="term" value="F:carbon-sulfur lyase activity"/>
    <property type="evidence" value="ECO:0007669"/>
    <property type="project" value="InterPro"/>
</dbReference>
<dbReference type="PROSITE" id="PS51891">
    <property type="entry name" value="CENP_V_GFA"/>
    <property type="match status" value="1"/>
</dbReference>
<evidence type="ECO:0000256" key="3">
    <source>
        <dbReference type="ARBA" id="ARBA00022833"/>
    </source>
</evidence>
<organism evidence="6 9">
    <name type="scientific">Sungouiella intermedia</name>
    <dbReference type="NCBI Taxonomy" id="45354"/>
    <lineage>
        <taxon>Eukaryota</taxon>
        <taxon>Fungi</taxon>
        <taxon>Dikarya</taxon>
        <taxon>Ascomycota</taxon>
        <taxon>Saccharomycotina</taxon>
        <taxon>Pichiomycetes</taxon>
        <taxon>Metschnikowiaceae</taxon>
        <taxon>Sungouiella</taxon>
    </lineage>
</organism>
<dbReference type="Pfam" id="PF04828">
    <property type="entry name" value="GFA"/>
    <property type="match status" value="1"/>
</dbReference>
<dbReference type="Gene3D" id="3.90.1590.10">
    <property type="entry name" value="glutathione-dependent formaldehyde- activating enzyme (gfa)"/>
    <property type="match status" value="1"/>
</dbReference>
<keyword evidence="4" id="KW-0456">Lyase</keyword>
<evidence type="ECO:0000256" key="2">
    <source>
        <dbReference type="ARBA" id="ARBA00022723"/>
    </source>
</evidence>
<keyword evidence="9" id="KW-1185">Reference proteome</keyword>
<dbReference type="SUPFAM" id="SSF51316">
    <property type="entry name" value="Mss4-like"/>
    <property type="match status" value="1"/>
</dbReference>
<dbReference type="AlphaFoldDB" id="A0A1L0B6W2"/>
<evidence type="ECO:0000313" key="7">
    <source>
        <dbReference type="EMBL" id="SGZ50568.1"/>
    </source>
</evidence>
<dbReference type="OrthoDB" id="4001640at2759"/>
<dbReference type="GO" id="GO:0046872">
    <property type="term" value="F:metal ion binding"/>
    <property type="evidence" value="ECO:0007669"/>
    <property type="project" value="UniProtKB-KW"/>
</dbReference>
<evidence type="ECO:0000256" key="4">
    <source>
        <dbReference type="ARBA" id="ARBA00023239"/>
    </source>
</evidence>
<evidence type="ECO:0000256" key="1">
    <source>
        <dbReference type="ARBA" id="ARBA00005495"/>
    </source>
</evidence>
<dbReference type="STRING" id="45354.A0A1L0B6W2"/>
<dbReference type="PANTHER" id="PTHR33337">
    <property type="entry name" value="GFA DOMAIN-CONTAINING PROTEIN"/>
    <property type="match status" value="1"/>
</dbReference>
<reference evidence="8 9" key="1">
    <citation type="submission" date="2016-10" db="EMBL/GenBank/DDBJ databases">
        <authorList>
            <person name="de Groot N.N."/>
        </authorList>
    </citation>
    <scope>NUCLEOTIDE SEQUENCE [LARGE SCALE GENOMIC DNA]</scope>
    <source>
        <strain evidence="6 9">CBS 141442</strain>
        <strain evidence="7 8">PYCC 4715</strain>
    </source>
</reference>
<feature type="domain" description="CENP-V/GFA" evidence="5">
    <location>
        <begin position="4"/>
        <end position="126"/>
    </location>
</feature>
<evidence type="ECO:0000259" key="5">
    <source>
        <dbReference type="PROSITE" id="PS51891"/>
    </source>
</evidence>
<evidence type="ECO:0000313" key="9">
    <source>
        <dbReference type="Proteomes" id="UP000182334"/>
    </source>
</evidence>
<dbReference type="EMBL" id="LT635764">
    <property type="protein sequence ID" value="SGZ50568.1"/>
    <property type="molecule type" value="Genomic_DNA"/>
</dbReference>
<sequence length="134" mass="14874">MSERSGSCICGAIHFNTSSDPSVSILCYCTHCRKNAGHVGQIVAVYDDDKVEIEDPENVMKQYVIKDTDSGQPKIKYFCGRCGCTIQTTVGIMPGKALLRPTLFDKGFKGNEPTVLLFEEAKRKYTEGAESKYY</sequence>
<proteinExistence type="inferred from homology"/>
<name>A0A1L0B6W2_9ASCO</name>